<evidence type="ECO:0000313" key="1">
    <source>
        <dbReference type="EMBL" id="MDJ1174117.1"/>
    </source>
</evidence>
<keyword evidence="2" id="KW-1185">Reference proteome</keyword>
<dbReference type="EMBL" id="JAQOSO010000041">
    <property type="protein sequence ID" value="MDJ1174117.1"/>
    <property type="molecule type" value="Genomic_DNA"/>
</dbReference>
<sequence length="51" mass="6129">MMNKEVINETYKYRERNISHFLGWAKPDGGDRTDRTIFNFFSKPYLQRSVA</sequence>
<protein>
    <submittedName>
        <fullName evidence="1">Uncharacterized protein</fullName>
    </submittedName>
</protein>
<reference evidence="1 2" key="1">
    <citation type="submission" date="2023-01" db="EMBL/GenBank/DDBJ databases">
        <title>Novel diversity within Roseofilum (Cyanobacteria; Desertifilaceae) from marine benthic mats with descriptions of four novel species.</title>
        <authorList>
            <person name="Wang Y."/>
            <person name="Berthold D.E."/>
            <person name="Hu J."/>
            <person name="Lefler F.W."/>
            <person name="Laughinghouse H.D. IV."/>
        </authorList>
    </citation>
    <scope>NUCLEOTIDE SEQUENCE [LARGE SCALE GENOMIC DNA]</scope>
    <source>
        <strain evidence="1 2">BLCC-M114</strain>
    </source>
</reference>
<proteinExistence type="predicted"/>
<dbReference type="Proteomes" id="UP001235849">
    <property type="component" value="Unassembled WGS sequence"/>
</dbReference>
<dbReference type="RefSeq" id="WP_283766454.1">
    <property type="nucleotide sequence ID" value="NZ_JAQOSO010000041.1"/>
</dbReference>
<evidence type="ECO:0000313" key="2">
    <source>
        <dbReference type="Proteomes" id="UP001235849"/>
    </source>
</evidence>
<organism evidence="1 2">
    <name type="scientific">Roseofilum capinflatum BLCC-M114</name>
    <dbReference type="NCBI Taxonomy" id="3022440"/>
    <lineage>
        <taxon>Bacteria</taxon>
        <taxon>Bacillati</taxon>
        <taxon>Cyanobacteriota</taxon>
        <taxon>Cyanophyceae</taxon>
        <taxon>Desertifilales</taxon>
        <taxon>Desertifilaceae</taxon>
        <taxon>Roseofilum</taxon>
        <taxon>Roseofilum capinflatum</taxon>
    </lineage>
</organism>
<gene>
    <name evidence="1" type="ORF">PMG25_08430</name>
</gene>
<comment type="caution">
    <text evidence="1">The sequence shown here is derived from an EMBL/GenBank/DDBJ whole genome shotgun (WGS) entry which is preliminary data.</text>
</comment>
<accession>A0ABT7B4L8</accession>
<name>A0ABT7B4L8_9CYAN</name>